<keyword evidence="3" id="KW-1185">Reference proteome</keyword>
<organism evidence="2 3">
    <name type="scientific">Bradyrhizobium diazoefficiens (strain JCM 10833 / BCRC 13528 / IAM 13628 / NBRC 14792 / USDA 110)</name>
    <dbReference type="NCBI Taxonomy" id="224911"/>
    <lineage>
        <taxon>Bacteria</taxon>
        <taxon>Pseudomonadati</taxon>
        <taxon>Pseudomonadota</taxon>
        <taxon>Alphaproteobacteria</taxon>
        <taxon>Hyphomicrobiales</taxon>
        <taxon>Nitrobacteraceae</taxon>
        <taxon>Bradyrhizobium</taxon>
    </lineage>
</organism>
<dbReference type="KEGG" id="bja:blr3404"/>
<dbReference type="InterPro" id="IPR052936">
    <property type="entry name" value="Jasmonate_Hydroxylase-like"/>
</dbReference>
<dbReference type="OrthoDB" id="9797060at2"/>
<feature type="domain" description="ABM" evidence="1">
    <location>
        <begin position="11"/>
        <end position="85"/>
    </location>
</feature>
<dbReference type="InterPro" id="IPR007138">
    <property type="entry name" value="ABM_dom"/>
</dbReference>
<name>Q89PS6_BRADU</name>
<dbReference type="InParanoid" id="Q89PS6"/>
<dbReference type="AlphaFoldDB" id="Q89PS6"/>
<dbReference type="PATRIC" id="fig|224911.5.peg.3408"/>
<dbReference type="EnsemblBacteria" id="BAC48669">
    <property type="protein sequence ID" value="BAC48669"/>
    <property type="gene ID" value="BAC48669"/>
</dbReference>
<reference evidence="3" key="1">
    <citation type="journal article" date="2002" name="DNA Res.">
        <title>Complete genomic sequence of nitrogen-fixing symbiotic bacterium Bradyrhizobium japonicum USDA110.</title>
        <authorList>
            <person name="Kaneko T."/>
            <person name="Nakamura Y."/>
            <person name="Sato S."/>
            <person name="Minamisawa K."/>
            <person name="Uchiumi T."/>
            <person name="Sasamoto S."/>
            <person name="Watanabe A."/>
            <person name="Idesawa K."/>
            <person name="Iriguchi M."/>
            <person name="Kawashima K."/>
            <person name="Kohara M."/>
            <person name="Matsumoto M."/>
            <person name="Shimpo S."/>
            <person name="Tsuruoka H."/>
            <person name="Wada T."/>
            <person name="Yamada M."/>
            <person name="Tabata S."/>
        </authorList>
    </citation>
    <scope>NUCLEOTIDE SEQUENCE [LARGE SCALE GENOMIC DNA]</scope>
    <source>
        <strain evidence="3">JCM 10833 / BCRC 13528 / IAM 13628 / NBRC 14792 / USDA 110</strain>
    </source>
</reference>
<dbReference type="Gene3D" id="3.30.70.100">
    <property type="match status" value="1"/>
</dbReference>
<proteinExistence type="predicted"/>
<protein>
    <submittedName>
        <fullName evidence="2">Blr3404 protein</fullName>
    </submittedName>
</protein>
<evidence type="ECO:0000259" key="1">
    <source>
        <dbReference type="Pfam" id="PF03992"/>
    </source>
</evidence>
<dbReference type="HOGENOM" id="CLU_1233353_0_0_5"/>
<evidence type="ECO:0000313" key="3">
    <source>
        <dbReference type="Proteomes" id="UP000002526"/>
    </source>
</evidence>
<accession>Q89PS6</accession>
<dbReference type="EMBL" id="BA000040">
    <property type="protein sequence ID" value="BAC48669.1"/>
    <property type="molecule type" value="Genomic_DNA"/>
</dbReference>
<sequence>MQTRQSSGADMIGLFFEVMPRPGHEQAYFDIAAGLRPELDKNPGLLFIDRFKSVGRPGIVLSHSHWRDEASLAGWRTHAKHHAAQIAGRKLHFEDYRLRIGQLVCEWTPQAGAPRQFETTNSYNDPVLRPERFMIVSTANSPIQAGVEGDILASISREREYIVLALASSLADGLRMAEEFLLAGVVTSIRLYLVSRDYGMFDRKEAPQYYPPVTQVQEHGSKPADAGL</sequence>
<gene>
    <name evidence="2" type="ordered locus">blr3404</name>
</gene>
<dbReference type="PANTHER" id="PTHR37811">
    <property type="entry name" value="BLL5343 PROTEIN"/>
    <property type="match status" value="1"/>
</dbReference>
<dbReference type="STRING" id="224911.AAV28_14050"/>
<dbReference type="PANTHER" id="PTHR37811:SF2">
    <property type="entry name" value="ABM DOMAIN-CONTAINING PROTEIN"/>
    <property type="match status" value="1"/>
</dbReference>
<dbReference type="Proteomes" id="UP000002526">
    <property type="component" value="Chromosome"/>
</dbReference>
<evidence type="ECO:0000313" key="2">
    <source>
        <dbReference type="EMBL" id="BAC48669.1"/>
    </source>
</evidence>
<dbReference type="SUPFAM" id="SSF54909">
    <property type="entry name" value="Dimeric alpha+beta barrel"/>
    <property type="match status" value="1"/>
</dbReference>
<dbReference type="eggNOG" id="COG2329">
    <property type="taxonomic scope" value="Bacteria"/>
</dbReference>
<dbReference type="Pfam" id="PF03992">
    <property type="entry name" value="ABM"/>
    <property type="match status" value="1"/>
</dbReference>
<dbReference type="InterPro" id="IPR011008">
    <property type="entry name" value="Dimeric_a/b-barrel"/>
</dbReference>